<dbReference type="GO" id="GO:0016757">
    <property type="term" value="F:glycosyltransferase activity"/>
    <property type="evidence" value="ECO:0007669"/>
    <property type="project" value="UniProtKB-KW"/>
</dbReference>
<evidence type="ECO:0000256" key="1">
    <source>
        <dbReference type="ARBA" id="ARBA00006739"/>
    </source>
</evidence>
<organism evidence="6 9">
    <name type="scientific">Gilliamella apicola</name>
    <dbReference type="NCBI Taxonomy" id="1196095"/>
    <lineage>
        <taxon>Bacteria</taxon>
        <taxon>Pseudomonadati</taxon>
        <taxon>Pseudomonadota</taxon>
        <taxon>Gammaproteobacteria</taxon>
        <taxon>Orbales</taxon>
        <taxon>Orbaceae</taxon>
        <taxon>Gilliamella</taxon>
    </lineage>
</organism>
<dbReference type="EMBL" id="NARP01000014">
    <property type="protein sequence ID" value="OTP99728.1"/>
    <property type="molecule type" value="Genomic_DNA"/>
</dbReference>
<dbReference type="InterPro" id="IPR001173">
    <property type="entry name" value="Glyco_trans_2-like"/>
</dbReference>
<evidence type="ECO:0000259" key="5">
    <source>
        <dbReference type="Pfam" id="PF00535"/>
    </source>
</evidence>
<keyword evidence="4" id="KW-0472">Membrane</keyword>
<comment type="similarity">
    <text evidence="1">Belongs to the glycosyltransferase 2 family.</text>
</comment>
<reference evidence="8 9" key="1">
    <citation type="submission" date="2017-03" db="EMBL/GenBank/DDBJ databases">
        <title>Comparative genomics of honeybee gut symbionts reveal geographically distinct and subgroup specific antibiotic resistance.</title>
        <authorList>
            <person name="Ludvigsen J."/>
            <person name="Porcellato D."/>
            <person name="Labee-Lund T.M."/>
            <person name="Amdam G.V."/>
            <person name="Rudi K."/>
        </authorList>
    </citation>
    <scope>NUCLEOTIDE SEQUENCE [LARGE SCALE GENOMIC DNA]</scope>
    <source>
        <strain evidence="6 9">A-7-12</strain>
        <strain evidence="7 8">A-9-12</strain>
    </source>
</reference>
<evidence type="ECO:0000256" key="3">
    <source>
        <dbReference type="ARBA" id="ARBA00022679"/>
    </source>
</evidence>
<dbReference type="OrthoDB" id="396512at2"/>
<dbReference type="PANTHER" id="PTHR43630">
    <property type="entry name" value="POLY-BETA-1,6-N-ACETYL-D-GLUCOSAMINE SYNTHASE"/>
    <property type="match status" value="1"/>
</dbReference>
<feature type="transmembrane region" description="Helical" evidence="4">
    <location>
        <begin position="20"/>
        <end position="47"/>
    </location>
</feature>
<dbReference type="InterPro" id="IPR029044">
    <property type="entry name" value="Nucleotide-diphossugar_trans"/>
</dbReference>
<evidence type="ECO:0000313" key="8">
    <source>
        <dbReference type="Proteomes" id="UP000194800"/>
    </source>
</evidence>
<gene>
    <name evidence="7" type="ORF">B6C91_06305</name>
    <name evidence="6" type="ORF">B6D08_06590</name>
</gene>
<dbReference type="Pfam" id="PF13641">
    <property type="entry name" value="Glyco_tranf_2_3"/>
    <property type="match status" value="1"/>
</dbReference>
<dbReference type="PANTHER" id="PTHR43630:SF1">
    <property type="entry name" value="POLY-BETA-1,6-N-ACETYL-D-GLUCOSAMINE SYNTHASE"/>
    <property type="match status" value="1"/>
</dbReference>
<dbReference type="AlphaFoldDB" id="A0A242NHW3"/>
<dbReference type="Pfam" id="PF00535">
    <property type="entry name" value="Glycos_transf_2"/>
    <property type="match status" value="1"/>
</dbReference>
<keyword evidence="4" id="KW-1133">Transmembrane helix</keyword>
<accession>A0A242NHW3</accession>
<feature type="transmembrane region" description="Helical" evidence="4">
    <location>
        <begin position="400"/>
        <end position="423"/>
    </location>
</feature>
<keyword evidence="2" id="KW-0328">Glycosyltransferase</keyword>
<evidence type="ECO:0000313" key="9">
    <source>
        <dbReference type="Proteomes" id="UP000194977"/>
    </source>
</evidence>
<keyword evidence="4" id="KW-0812">Transmembrane</keyword>
<sequence>MGNIMNNYIYNSLVVSMQATVFIIMFIGLLQIFIYFIQLIIALYVFFDNPHKERKIQSIQKNDGMLHPITIIIPAYNESVTIIESIKSILATEYPNADVIVVNDGSTDDTFELINQFFNLEKTLHNLNTNNPNHLSHAQIKGVYVSRKDSRLRVIDKVNGGKADAHNAAINLSRSPIICLLDADSILAPDALTNAMVPFIDDPKTIAVGGTVRVANSCLIKNGVVKKIKLSKKYIVQLQIVEYMRSFLMAKVAWNHISALPIISGAFGLFRRDFAIRIGGFSVGSVGEDYDFTVKLHKYIYDSKVDYKIKYVPTAICWTQVPEKWSVLRNQRIRWHIGALQTFFHFQNLTFDIKYRRISFLILPFSILTDIIGPLSEFLGYILLPLFWSLEIVNGNLVLSYFLLVICYNILITSVAIAIDGLLLKGLDKVKYLLSLFLISLLENFGYRQICLFWKLKGFLRLKKGKISWGKMERVKFDK</sequence>
<dbReference type="EMBL" id="NART01000021">
    <property type="protein sequence ID" value="OTQ10244.1"/>
    <property type="molecule type" value="Genomic_DNA"/>
</dbReference>
<proteinExistence type="inferred from homology"/>
<keyword evidence="3" id="KW-0808">Transferase</keyword>
<evidence type="ECO:0000313" key="6">
    <source>
        <dbReference type="EMBL" id="OTP99728.1"/>
    </source>
</evidence>
<comment type="caution">
    <text evidence="6">The sequence shown here is derived from an EMBL/GenBank/DDBJ whole genome shotgun (WGS) entry which is preliminary data.</text>
</comment>
<dbReference type="Gene3D" id="3.90.550.10">
    <property type="entry name" value="Spore Coat Polysaccharide Biosynthesis Protein SpsA, Chain A"/>
    <property type="match status" value="1"/>
</dbReference>
<feature type="transmembrane region" description="Helical" evidence="4">
    <location>
        <begin position="430"/>
        <end position="447"/>
    </location>
</feature>
<dbReference type="SUPFAM" id="SSF53448">
    <property type="entry name" value="Nucleotide-diphospho-sugar transferases"/>
    <property type="match status" value="1"/>
</dbReference>
<dbReference type="Proteomes" id="UP000194977">
    <property type="component" value="Unassembled WGS sequence"/>
</dbReference>
<evidence type="ECO:0000256" key="4">
    <source>
        <dbReference type="SAM" id="Phobius"/>
    </source>
</evidence>
<feature type="domain" description="Glycosyltransferase 2-like" evidence="5">
    <location>
        <begin position="70"/>
        <end position="145"/>
    </location>
</feature>
<name>A0A242NHW3_9GAMM</name>
<feature type="transmembrane region" description="Helical" evidence="4">
    <location>
        <begin position="360"/>
        <end position="388"/>
    </location>
</feature>
<dbReference type="CDD" id="cd06423">
    <property type="entry name" value="CESA_like"/>
    <property type="match status" value="1"/>
</dbReference>
<evidence type="ECO:0000256" key="2">
    <source>
        <dbReference type="ARBA" id="ARBA00022676"/>
    </source>
</evidence>
<evidence type="ECO:0000313" key="7">
    <source>
        <dbReference type="EMBL" id="OTQ10244.1"/>
    </source>
</evidence>
<dbReference type="Proteomes" id="UP000194800">
    <property type="component" value="Unassembled WGS sequence"/>
</dbReference>
<protein>
    <recommendedName>
        <fullName evidence="5">Glycosyltransferase 2-like domain-containing protein</fullName>
    </recommendedName>
</protein>
<keyword evidence="8" id="KW-1185">Reference proteome</keyword>